<dbReference type="InterPro" id="IPR051796">
    <property type="entry name" value="ISF_SsuE-like"/>
</dbReference>
<comment type="similarity">
    <text evidence="3">Belongs to the SsuE family. Isf subfamily.</text>
</comment>
<dbReference type="PANTHER" id="PTHR43278:SF1">
    <property type="entry name" value="IRON-SULFUR FLAVOPROTEIN MJ1083"/>
    <property type="match status" value="1"/>
</dbReference>
<dbReference type="SUPFAM" id="SSF52218">
    <property type="entry name" value="Flavoproteins"/>
    <property type="match status" value="1"/>
</dbReference>
<comment type="caution">
    <text evidence="5">The sequence shown here is derived from an EMBL/GenBank/DDBJ whole genome shotgun (WGS) entry which is preliminary data.</text>
</comment>
<feature type="domain" description="NADPH-dependent FMN reductase-like" evidence="4">
    <location>
        <begin position="6"/>
        <end position="162"/>
    </location>
</feature>
<evidence type="ECO:0000256" key="1">
    <source>
        <dbReference type="ARBA" id="ARBA00022630"/>
    </source>
</evidence>
<dbReference type="PANTHER" id="PTHR43278">
    <property type="entry name" value="NAD(P)H-DEPENDENT FMN-CONTAINING OXIDOREDUCTASE YWQN-RELATED"/>
    <property type="match status" value="1"/>
</dbReference>
<keyword evidence="1" id="KW-0285">Flavoprotein</keyword>
<dbReference type="EMBL" id="DSJT01000005">
    <property type="protein sequence ID" value="HEF87014.1"/>
    <property type="molecule type" value="Genomic_DNA"/>
</dbReference>
<dbReference type="AlphaFoldDB" id="A0A7C2BK66"/>
<reference evidence="5" key="1">
    <citation type="journal article" date="2020" name="mSystems">
        <title>Genome- and Community-Level Interaction Insights into Carbon Utilization and Element Cycling Functions of Hydrothermarchaeota in Hydrothermal Sediment.</title>
        <authorList>
            <person name="Zhou Z."/>
            <person name="Liu Y."/>
            <person name="Xu W."/>
            <person name="Pan J."/>
            <person name="Luo Z.H."/>
            <person name="Li M."/>
        </authorList>
    </citation>
    <scope>NUCLEOTIDE SEQUENCE [LARGE SCALE GENOMIC DNA]</scope>
    <source>
        <strain evidence="5">SpSt-23</strain>
    </source>
</reference>
<keyword evidence="2" id="KW-0288">FMN</keyword>
<evidence type="ECO:0000256" key="2">
    <source>
        <dbReference type="ARBA" id="ARBA00022643"/>
    </source>
</evidence>
<dbReference type="InterPro" id="IPR005025">
    <property type="entry name" value="FMN_Rdtase-like_dom"/>
</dbReference>
<evidence type="ECO:0000259" key="4">
    <source>
        <dbReference type="Pfam" id="PF03358"/>
    </source>
</evidence>
<dbReference type="InterPro" id="IPR029039">
    <property type="entry name" value="Flavoprotein-like_sf"/>
</dbReference>
<proteinExistence type="inferred from homology"/>
<accession>A0A7C2BK66</accession>
<protein>
    <submittedName>
        <fullName evidence="5">Flavodoxin family protein</fullName>
    </submittedName>
</protein>
<sequence length="244" mass="26813">MNTSKPRIIMISSSPRSYGSSNQLLVVAAKGVIDGGGIPEFINLYEKNIKPCAGCVSDGNEYCRFPCIISDDDFNNVASKLLEADGLIISTPVYWYAPSGVLKNFIDRLTSMEHMIFHKGRSLLEGKVAGFIATGLDSGVMMAISYLAITLNSMGVHIVPWSMAYSHEEDITKDAQAVRDAYNVGLIVAKTAKALKNAEYIGYDPTVDVKELAGLVKDFVQTLERERDKRLQWLRKASSCLSCE</sequence>
<dbReference type="Pfam" id="PF03358">
    <property type="entry name" value="FMN_red"/>
    <property type="match status" value="1"/>
</dbReference>
<organism evidence="5">
    <name type="scientific">Thermosphaera aggregans</name>
    <dbReference type="NCBI Taxonomy" id="54254"/>
    <lineage>
        <taxon>Archaea</taxon>
        <taxon>Thermoproteota</taxon>
        <taxon>Thermoprotei</taxon>
        <taxon>Desulfurococcales</taxon>
        <taxon>Desulfurococcaceae</taxon>
        <taxon>Thermosphaera</taxon>
    </lineage>
</organism>
<evidence type="ECO:0000313" key="5">
    <source>
        <dbReference type="EMBL" id="HEF87014.1"/>
    </source>
</evidence>
<name>A0A7C2BK66_9CREN</name>
<dbReference type="Gene3D" id="3.40.50.360">
    <property type="match status" value="1"/>
</dbReference>
<gene>
    <name evidence="5" type="ORF">ENP55_01645</name>
</gene>
<dbReference type="GO" id="GO:0016491">
    <property type="term" value="F:oxidoreductase activity"/>
    <property type="evidence" value="ECO:0007669"/>
    <property type="project" value="InterPro"/>
</dbReference>
<evidence type="ECO:0000256" key="3">
    <source>
        <dbReference type="ARBA" id="ARBA00038292"/>
    </source>
</evidence>